<sequence>MTPEGKIEAHLVKRVGQLGGEIRKLSWIGRRGAPDRFIWWPGPIFAFIEVKAPGGRISVLQQREMDRLAGAGFNVAVVWDEEGVDEVLFMLTTSPSGLQ</sequence>
<keyword evidence="2" id="KW-0540">Nuclease</keyword>
<dbReference type="InterPro" id="IPR014883">
    <property type="entry name" value="VRR_NUC"/>
</dbReference>
<dbReference type="EMBL" id="LR796432">
    <property type="protein sequence ID" value="CAB4144146.1"/>
    <property type="molecule type" value="Genomic_DNA"/>
</dbReference>
<protein>
    <submittedName>
        <fullName evidence="5">VRR-NUC domain containing protein</fullName>
    </submittedName>
</protein>
<evidence type="ECO:0000259" key="4">
    <source>
        <dbReference type="SMART" id="SM00990"/>
    </source>
</evidence>
<proteinExistence type="predicted"/>
<dbReference type="Pfam" id="PF08774">
    <property type="entry name" value="VRR_NUC"/>
    <property type="match status" value="1"/>
</dbReference>
<feature type="domain" description="VRR-NUC" evidence="4">
    <location>
        <begin position="2"/>
        <end position="82"/>
    </location>
</feature>
<comment type="cofactor">
    <cofactor evidence="1">
        <name>Mg(2+)</name>
        <dbReference type="ChEBI" id="CHEBI:18420"/>
    </cofactor>
</comment>
<name>A0A6J5MGG5_9CAUD</name>
<organism evidence="5">
    <name type="scientific">uncultured Caudovirales phage</name>
    <dbReference type="NCBI Taxonomy" id="2100421"/>
    <lineage>
        <taxon>Viruses</taxon>
        <taxon>Duplodnaviria</taxon>
        <taxon>Heunggongvirae</taxon>
        <taxon>Uroviricota</taxon>
        <taxon>Caudoviricetes</taxon>
        <taxon>Peduoviridae</taxon>
        <taxon>Maltschvirus</taxon>
        <taxon>Maltschvirus maltsch</taxon>
    </lineage>
</organism>
<gene>
    <name evidence="5" type="ORF">UFOVP468_12</name>
</gene>
<accession>A0A6J5MGG5</accession>
<evidence type="ECO:0000256" key="1">
    <source>
        <dbReference type="ARBA" id="ARBA00001946"/>
    </source>
</evidence>
<keyword evidence="3" id="KW-0378">Hydrolase</keyword>
<dbReference type="GO" id="GO:0003676">
    <property type="term" value="F:nucleic acid binding"/>
    <property type="evidence" value="ECO:0007669"/>
    <property type="project" value="InterPro"/>
</dbReference>
<evidence type="ECO:0000313" key="5">
    <source>
        <dbReference type="EMBL" id="CAB4144146.1"/>
    </source>
</evidence>
<reference evidence="5" key="1">
    <citation type="submission" date="2020-04" db="EMBL/GenBank/DDBJ databases">
        <authorList>
            <person name="Chiriac C."/>
            <person name="Salcher M."/>
            <person name="Ghai R."/>
            <person name="Kavagutti S V."/>
        </authorList>
    </citation>
    <scope>NUCLEOTIDE SEQUENCE</scope>
</reference>
<dbReference type="GO" id="GO:0016788">
    <property type="term" value="F:hydrolase activity, acting on ester bonds"/>
    <property type="evidence" value="ECO:0007669"/>
    <property type="project" value="InterPro"/>
</dbReference>
<evidence type="ECO:0000256" key="3">
    <source>
        <dbReference type="ARBA" id="ARBA00022801"/>
    </source>
</evidence>
<dbReference type="SMART" id="SM00990">
    <property type="entry name" value="VRR_NUC"/>
    <property type="match status" value="1"/>
</dbReference>
<dbReference type="InterPro" id="IPR011856">
    <property type="entry name" value="tRNA_endonuc-like_dom_sf"/>
</dbReference>
<evidence type="ECO:0000256" key="2">
    <source>
        <dbReference type="ARBA" id="ARBA00022722"/>
    </source>
</evidence>
<dbReference type="Gene3D" id="3.40.1350.10">
    <property type="match status" value="1"/>
</dbReference>
<dbReference type="GO" id="GO:0004518">
    <property type="term" value="F:nuclease activity"/>
    <property type="evidence" value="ECO:0007669"/>
    <property type="project" value="UniProtKB-KW"/>
</dbReference>